<protein>
    <recommendedName>
        <fullName evidence="2">Reverse transcriptase domain-containing protein</fullName>
    </recommendedName>
</protein>
<dbReference type="InterPro" id="IPR000477">
    <property type="entry name" value="RT_dom"/>
</dbReference>
<sequence>MLTTFFSDPPPDTRPAHSHHSTPRHPPPSHPHPPFTSVELRIVCSTLKLRKAPGLDDIPEYRGYSGTISPKRGCAQGSKSGPILWNIFFDPILSLPFPPGVHAQAFSDDLQLIIYRDPNYITHNAQISINLIIEWCLDKGLTLSPNKSSILPFFCNEPTVHIQNSRIPCVEDIAILGVNFNSRFSFSPHLHKVCNKIINLFPRLRSCANSYSRFGFKARKLFYHSVIEPTLTYAALIWAEAADTIAGKSRLRSDQRKFCINAIHGFRTVPTFTSFALLRVLPIDLKLKLLSSLFKPSPSRQNTSHILIAIRNPTFSSTSLTSLSQNPHQTYYTDGSKTSSGVGSEIFRLPSLPSTPCLESSIPLSKHCTVFQAESFALLTALEDIRTLDTNLSIGIFSDCLSLLCSLSKHRCFHPIVHKCQILLHDLLPTRNTG</sequence>
<accession>A0ABY6KMM8</accession>
<gene>
    <name evidence="3" type="ORF">LAZ67_7001840</name>
</gene>
<keyword evidence="4" id="KW-1185">Reference proteome</keyword>
<evidence type="ECO:0000313" key="3">
    <source>
        <dbReference type="EMBL" id="UYV70116.1"/>
    </source>
</evidence>
<name>A0ABY6KMM8_9ARAC</name>
<reference evidence="3 4" key="1">
    <citation type="submission" date="2022-01" db="EMBL/GenBank/DDBJ databases">
        <title>A chromosomal length assembly of Cordylochernes scorpioides.</title>
        <authorList>
            <person name="Zeh D."/>
            <person name="Zeh J."/>
        </authorList>
    </citation>
    <scope>NUCLEOTIDE SEQUENCE [LARGE SCALE GENOMIC DNA]</scope>
    <source>
        <strain evidence="3">IN4F17</strain>
        <tissue evidence="3">Whole Body</tissue>
    </source>
</reference>
<dbReference type="Gene3D" id="3.30.420.10">
    <property type="entry name" value="Ribonuclease H-like superfamily/Ribonuclease H"/>
    <property type="match status" value="1"/>
</dbReference>
<dbReference type="EMBL" id="CP092869">
    <property type="protein sequence ID" value="UYV70116.1"/>
    <property type="molecule type" value="Genomic_DNA"/>
</dbReference>
<proteinExistence type="predicted"/>
<evidence type="ECO:0000259" key="2">
    <source>
        <dbReference type="PROSITE" id="PS50878"/>
    </source>
</evidence>
<evidence type="ECO:0000313" key="4">
    <source>
        <dbReference type="Proteomes" id="UP001235939"/>
    </source>
</evidence>
<feature type="domain" description="Reverse transcriptase" evidence="2">
    <location>
        <begin position="1"/>
        <end position="180"/>
    </location>
</feature>
<feature type="region of interest" description="Disordered" evidence="1">
    <location>
        <begin position="1"/>
        <end position="32"/>
    </location>
</feature>
<organism evidence="3 4">
    <name type="scientific">Cordylochernes scorpioides</name>
    <dbReference type="NCBI Taxonomy" id="51811"/>
    <lineage>
        <taxon>Eukaryota</taxon>
        <taxon>Metazoa</taxon>
        <taxon>Ecdysozoa</taxon>
        <taxon>Arthropoda</taxon>
        <taxon>Chelicerata</taxon>
        <taxon>Arachnida</taxon>
        <taxon>Pseudoscorpiones</taxon>
        <taxon>Cheliferoidea</taxon>
        <taxon>Chernetidae</taxon>
        <taxon>Cordylochernes</taxon>
    </lineage>
</organism>
<dbReference type="PROSITE" id="PS50878">
    <property type="entry name" value="RT_POL"/>
    <property type="match status" value="1"/>
</dbReference>
<dbReference type="Pfam" id="PF00078">
    <property type="entry name" value="RVT_1"/>
    <property type="match status" value="1"/>
</dbReference>
<dbReference type="InterPro" id="IPR036397">
    <property type="entry name" value="RNaseH_sf"/>
</dbReference>
<dbReference type="Proteomes" id="UP001235939">
    <property type="component" value="Chromosome 07"/>
</dbReference>
<evidence type="ECO:0000256" key="1">
    <source>
        <dbReference type="SAM" id="MobiDB-lite"/>
    </source>
</evidence>